<dbReference type="Pfam" id="PF02811">
    <property type="entry name" value="PHP"/>
    <property type="match status" value="1"/>
</dbReference>
<accession>A0ABU9EFJ2</accession>
<dbReference type="CDD" id="cd07438">
    <property type="entry name" value="PHP_HisPPase_AMP"/>
    <property type="match status" value="1"/>
</dbReference>
<proteinExistence type="predicted"/>
<dbReference type="EMBL" id="JBBHLI010000016">
    <property type="protein sequence ID" value="MEK9502838.1"/>
    <property type="molecule type" value="Genomic_DNA"/>
</dbReference>
<gene>
    <name evidence="2" type="ORF">WI372_17715</name>
</gene>
<comment type="caution">
    <text evidence="2">The sequence shown here is derived from an EMBL/GenBank/DDBJ whole genome shotgun (WGS) entry which is preliminary data.</text>
</comment>
<dbReference type="InterPro" id="IPR016195">
    <property type="entry name" value="Pol/histidinol_Pase-like"/>
</dbReference>
<name>A0ABU9EFJ2_9BACT</name>
<dbReference type="InterPro" id="IPR004013">
    <property type="entry name" value="PHP_dom"/>
</dbReference>
<dbReference type="SUPFAM" id="SSF89550">
    <property type="entry name" value="PHP domain-like"/>
    <property type="match status" value="1"/>
</dbReference>
<dbReference type="Gene3D" id="1.10.150.650">
    <property type="match status" value="1"/>
</dbReference>
<protein>
    <submittedName>
        <fullName evidence="2">PHP domain-containing protein</fullName>
    </submittedName>
</protein>
<evidence type="ECO:0000313" key="2">
    <source>
        <dbReference type="EMBL" id="MEK9502838.1"/>
    </source>
</evidence>
<dbReference type="RefSeq" id="WP_405281862.1">
    <property type="nucleotide sequence ID" value="NZ_JBBHLI010000016.1"/>
</dbReference>
<dbReference type="Proteomes" id="UP001484239">
    <property type="component" value="Unassembled WGS sequence"/>
</dbReference>
<feature type="domain" description="Polymerase/histidinol phosphatase N-terminal" evidence="1">
    <location>
        <begin position="3"/>
        <end position="68"/>
    </location>
</feature>
<evidence type="ECO:0000313" key="3">
    <source>
        <dbReference type="Proteomes" id="UP001484239"/>
    </source>
</evidence>
<sequence>MRLDLHIHTTASDGDFDPEAIVRAAIDGALDVIAVTDHDTTAGVGPALAAAEGSALRVVAGTELSSTWEGREIHVLGYGVDQAAPPLREHEARAKRVRVERMERIIQGLAREEGIHVSMRSVLDAAGPRHEMVGRPHLAQVLIDEGHARDFSDAFGRFIGDHRPAFVSTRLQTPEEAVETILAAGGVPVWAHPPMDLLDALVERLAAVGLQGVEVHRPEARPSHIKRLRSAARRHALVTTGGSDWHNPRRNSTLGTFWVGGSKIQPFVELLGLGR</sequence>
<dbReference type="SMART" id="SM00481">
    <property type="entry name" value="POLIIIAc"/>
    <property type="match status" value="1"/>
</dbReference>
<dbReference type="Gene3D" id="3.20.20.140">
    <property type="entry name" value="Metal-dependent hydrolases"/>
    <property type="match status" value="1"/>
</dbReference>
<dbReference type="InterPro" id="IPR003141">
    <property type="entry name" value="Pol/His_phosphatase_N"/>
</dbReference>
<keyword evidence="3" id="KW-1185">Reference proteome</keyword>
<dbReference type="PANTHER" id="PTHR42924:SF3">
    <property type="entry name" value="POLYMERASE_HISTIDINOL PHOSPHATASE N-TERMINAL DOMAIN-CONTAINING PROTEIN"/>
    <property type="match status" value="1"/>
</dbReference>
<organism evidence="2 3">
    <name type="scientific">Gaopeijia maritima</name>
    <dbReference type="NCBI Taxonomy" id="3119007"/>
    <lineage>
        <taxon>Bacteria</taxon>
        <taxon>Pseudomonadati</taxon>
        <taxon>Gemmatimonadota</taxon>
        <taxon>Longimicrobiia</taxon>
        <taxon>Gaopeijiales</taxon>
        <taxon>Gaopeijiaceae</taxon>
        <taxon>Gaopeijia</taxon>
    </lineage>
</organism>
<dbReference type="InterPro" id="IPR052018">
    <property type="entry name" value="PHP_domain"/>
</dbReference>
<dbReference type="PANTHER" id="PTHR42924">
    <property type="entry name" value="EXONUCLEASE"/>
    <property type="match status" value="1"/>
</dbReference>
<reference evidence="2 3" key="1">
    <citation type="submission" date="2024-02" db="EMBL/GenBank/DDBJ databases">
        <title>A novel Gemmatimonadota bacterium.</title>
        <authorList>
            <person name="Du Z.-J."/>
            <person name="Ye Y.-Q."/>
        </authorList>
    </citation>
    <scope>NUCLEOTIDE SEQUENCE [LARGE SCALE GENOMIC DNA]</scope>
    <source>
        <strain evidence="2 3">DH-20</strain>
    </source>
</reference>
<evidence type="ECO:0000259" key="1">
    <source>
        <dbReference type="SMART" id="SM00481"/>
    </source>
</evidence>